<dbReference type="PROSITE" id="PS51819">
    <property type="entry name" value="VOC"/>
    <property type="match status" value="1"/>
</dbReference>
<evidence type="ECO:0000259" key="2">
    <source>
        <dbReference type="PROSITE" id="PS51819"/>
    </source>
</evidence>
<keyword evidence="4" id="KW-1185">Reference proteome</keyword>
<dbReference type="AlphaFoldDB" id="A0A517QT03"/>
<dbReference type="SUPFAM" id="SSF54593">
    <property type="entry name" value="Glyoxalase/Bleomycin resistance protein/Dihydroxybiphenyl dioxygenase"/>
    <property type="match status" value="1"/>
</dbReference>
<dbReference type="CDD" id="cd07247">
    <property type="entry name" value="SgaA_N_like"/>
    <property type="match status" value="1"/>
</dbReference>
<accession>A0A517QT03</accession>
<organism evidence="3 4">
    <name type="scientific">Thalassoglobus polymorphus</name>
    <dbReference type="NCBI Taxonomy" id="2527994"/>
    <lineage>
        <taxon>Bacteria</taxon>
        <taxon>Pseudomonadati</taxon>
        <taxon>Planctomycetota</taxon>
        <taxon>Planctomycetia</taxon>
        <taxon>Planctomycetales</taxon>
        <taxon>Planctomycetaceae</taxon>
        <taxon>Thalassoglobus</taxon>
    </lineage>
</organism>
<dbReference type="InterPro" id="IPR005545">
    <property type="entry name" value="YCII"/>
</dbReference>
<protein>
    <submittedName>
        <fullName evidence="3">YCII-related domain protein</fullName>
    </submittedName>
</protein>
<dbReference type="SUPFAM" id="SSF54909">
    <property type="entry name" value="Dimeric alpha+beta barrel"/>
    <property type="match status" value="1"/>
</dbReference>
<dbReference type="Gene3D" id="3.10.180.10">
    <property type="entry name" value="2,3-Dihydroxybiphenyl 1,2-Dioxygenase, domain 1"/>
    <property type="match status" value="1"/>
</dbReference>
<sequence length="269" mass="29739">MKVMVLVKATKESEAGEMPSLELLEAMGKYNEELVEAGIMKAGEGLKPTSAGKRITFRGNDRVVTDGPFAETKELIAGYWLWEVDSMEQAVEWIKKCPNPMKEESDIEIRPLFEMEDFAESDPDGTVMAHEECLRKKIADREDQTAMNPVGWFEIYVQDMARATNFYEAVLDIKLEHLPSPVEEIELMAFPMSMQSSGATGALTKKDGVASGGNSTLVYFNCEDCAIEGSRVVASGGRIQRPKTSLGPYGFMVLAVDTEGNMFGLHSQK</sequence>
<dbReference type="RefSeq" id="WP_145203210.1">
    <property type="nucleotide sequence ID" value="NZ_CP036267.1"/>
</dbReference>
<name>A0A517QT03_9PLAN</name>
<dbReference type="InterPro" id="IPR011008">
    <property type="entry name" value="Dimeric_a/b-barrel"/>
</dbReference>
<dbReference type="InterPro" id="IPR004360">
    <property type="entry name" value="Glyas_Fos-R_dOase_dom"/>
</dbReference>
<gene>
    <name evidence="3" type="ORF">Mal48_40310</name>
</gene>
<dbReference type="InterPro" id="IPR029068">
    <property type="entry name" value="Glyas_Bleomycin-R_OHBP_Dase"/>
</dbReference>
<dbReference type="Pfam" id="PF00903">
    <property type="entry name" value="Glyoxalase"/>
    <property type="match status" value="1"/>
</dbReference>
<proteinExistence type="inferred from homology"/>
<evidence type="ECO:0000313" key="4">
    <source>
        <dbReference type="Proteomes" id="UP000315724"/>
    </source>
</evidence>
<reference evidence="3 4" key="1">
    <citation type="submission" date="2019-02" db="EMBL/GenBank/DDBJ databases">
        <title>Deep-cultivation of Planctomycetes and their phenomic and genomic characterization uncovers novel biology.</title>
        <authorList>
            <person name="Wiegand S."/>
            <person name="Jogler M."/>
            <person name="Boedeker C."/>
            <person name="Pinto D."/>
            <person name="Vollmers J."/>
            <person name="Rivas-Marin E."/>
            <person name="Kohn T."/>
            <person name="Peeters S.H."/>
            <person name="Heuer A."/>
            <person name="Rast P."/>
            <person name="Oberbeckmann S."/>
            <person name="Bunk B."/>
            <person name="Jeske O."/>
            <person name="Meyerdierks A."/>
            <person name="Storesund J.E."/>
            <person name="Kallscheuer N."/>
            <person name="Luecker S."/>
            <person name="Lage O.M."/>
            <person name="Pohl T."/>
            <person name="Merkel B.J."/>
            <person name="Hornburger P."/>
            <person name="Mueller R.-W."/>
            <person name="Bruemmer F."/>
            <person name="Labrenz M."/>
            <person name="Spormann A.M."/>
            <person name="Op den Camp H."/>
            <person name="Overmann J."/>
            <person name="Amann R."/>
            <person name="Jetten M.S.M."/>
            <person name="Mascher T."/>
            <person name="Medema M.H."/>
            <person name="Devos D.P."/>
            <person name="Kaster A.-K."/>
            <person name="Ovreas L."/>
            <person name="Rohde M."/>
            <person name="Galperin M.Y."/>
            <person name="Jogler C."/>
        </authorList>
    </citation>
    <scope>NUCLEOTIDE SEQUENCE [LARGE SCALE GENOMIC DNA]</scope>
    <source>
        <strain evidence="3 4">Mal48</strain>
    </source>
</reference>
<comment type="similarity">
    <text evidence="1">Belongs to the YciI family.</text>
</comment>
<dbReference type="Gene3D" id="3.30.70.1060">
    <property type="entry name" value="Dimeric alpha+beta barrel"/>
    <property type="match status" value="1"/>
</dbReference>
<dbReference type="PANTHER" id="PTHR35174">
    <property type="entry name" value="BLL7171 PROTEIN-RELATED"/>
    <property type="match status" value="1"/>
</dbReference>
<feature type="domain" description="VOC" evidence="2">
    <location>
        <begin position="149"/>
        <end position="268"/>
    </location>
</feature>
<dbReference type="InterPro" id="IPR037523">
    <property type="entry name" value="VOC_core"/>
</dbReference>
<evidence type="ECO:0000313" key="3">
    <source>
        <dbReference type="EMBL" id="QDT34759.1"/>
    </source>
</evidence>
<evidence type="ECO:0000256" key="1">
    <source>
        <dbReference type="ARBA" id="ARBA00007689"/>
    </source>
</evidence>
<dbReference type="PANTHER" id="PTHR35174:SF4">
    <property type="entry name" value="BLL7163 PROTEIN"/>
    <property type="match status" value="1"/>
</dbReference>
<dbReference type="EMBL" id="CP036267">
    <property type="protein sequence ID" value="QDT34759.1"/>
    <property type="molecule type" value="Genomic_DNA"/>
</dbReference>
<dbReference type="Pfam" id="PF03795">
    <property type="entry name" value="YCII"/>
    <property type="match status" value="1"/>
</dbReference>
<dbReference type="KEGG" id="tpol:Mal48_40310"/>
<dbReference type="Proteomes" id="UP000315724">
    <property type="component" value="Chromosome"/>
</dbReference>
<dbReference type="OrthoDB" id="9795306at2"/>